<protein>
    <submittedName>
        <fullName evidence="1">Uncharacterized protein</fullName>
    </submittedName>
</protein>
<proteinExistence type="predicted"/>
<gene>
    <name evidence="1" type="ORF">PR048_020247</name>
</gene>
<dbReference type="EMBL" id="JARBHB010000007">
    <property type="protein sequence ID" value="KAJ8879639.1"/>
    <property type="molecule type" value="Genomic_DNA"/>
</dbReference>
<keyword evidence="2" id="KW-1185">Reference proteome</keyword>
<evidence type="ECO:0000313" key="1">
    <source>
        <dbReference type="EMBL" id="KAJ8879639.1"/>
    </source>
</evidence>
<sequence>MKVAILVEKKLAKPLIMGTDCLTQYNILLHFGGWFIAPDDSITMVILPEKWYQKRVVPQSLNEEIMQAVAAASSLDIAQQKQLYALLVDYRSVFSEAPGLNSGKNPSD</sequence>
<comment type="caution">
    <text evidence="1">The sequence shown here is derived from an EMBL/GenBank/DDBJ whole genome shotgun (WGS) entry which is preliminary data.</text>
</comment>
<dbReference type="Proteomes" id="UP001159363">
    <property type="component" value="Chromosome 6"/>
</dbReference>
<name>A0ABQ9H5S6_9NEOP</name>
<accession>A0ABQ9H5S6</accession>
<organism evidence="1 2">
    <name type="scientific">Dryococelus australis</name>
    <dbReference type="NCBI Taxonomy" id="614101"/>
    <lineage>
        <taxon>Eukaryota</taxon>
        <taxon>Metazoa</taxon>
        <taxon>Ecdysozoa</taxon>
        <taxon>Arthropoda</taxon>
        <taxon>Hexapoda</taxon>
        <taxon>Insecta</taxon>
        <taxon>Pterygota</taxon>
        <taxon>Neoptera</taxon>
        <taxon>Polyneoptera</taxon>
        <taxon>Phasmatodea</taxon>
        <taxon>Verophasmatodea</taxon>
        <taxon>Anareolatae</taxon>
        <taxon>Phasmatidae</taxon>
        <taxon>Eurycanthinae</taxon>
        <taxon>Dryococelus</taxon>
    </lineage>
</organism>
<evidence type="ECO:0000313" key="2">
    <source>
        <dbReference type="Proteomes" id="UP001159363"/>
    </source>
</evidence>
<reference evidence="1 2" key="1">
    <citation type="submission" date="2023-02" db="EMBL/GenBank/DDBJ databases">
        <title>LHISI_Scaffold_Assembly.</title>
        <authorList>
            <person name="Stuart O.P."/>
            <person name="Cleave R."/>
            <person name="Magrath M.J.L."/>
            <person name="Mikheyev A.S."/>
        </authorList>
    </citation>
    <scope>NUCLEOTIDE SEQUENCE [LARGE SCALE GENOMIC DNA]</scope>
    <source>
        <strain evidence="1">Daus_M_001</strain>
        <tissue evidence="1">Leg muscle</tissue>
    </source>
</reference>